<evidence type="ECO:0000313" key="2">
    <source>
        <dbReference type="Proteomes" id="UP001169242"/>
    </source>
</evidence>
<comment type="caution">
    <text evidence="1">The sequence shown here is derived from an EMBL/GenBank/DDBJ whole genome shotgun (WGS) entry which is preliminary data.</text>
</comment>
<dbReference type="AlphaFoldDB" id="A0AA42DKT9"/>
<gene>
    <name evidence="1" type="ORF">PBV87_04215</name>
</gene>
<accession>A0AA42DKT9</accession>
<proteinExistence type="predicted"/>
<evidence type="ECO:0000313" key="1">
    <source>
        <dbReference type="EMBL" id="MDA3730704.1"/>
    </source>
</evidence>
<name>A0AA42DKT9_9FIRM</name>
<protein>
    <submittedName>
        <fullName evidence="1">Uncharacterized protein</fullName>
    </submittedName>
</protein>
<dbReference type="RefSeq" id="WP_198524899.1">
    <property type="nucleotide sequence ID" value="NZ_JAQIFT010000016.1"/>
</dbReference>
<keyword evidence="2" id="KW-1185">Reference proteome</keyword>
<dbReference type="Proteomes" id="UP001169242">
    <property type="component" value="Unassembled WGS sequence"/>
</dbReference>
<sequence>MLQRERIKKMYLTELEWRGWYFYIEEDNQVFGKTKVIAERGDLEEIFYTTEDYLCEELCEDWYQEYLYMYSGEV</sequence>
<organism evidence="1 2">
    <name type="scientific">Holtiella tumoricola</name>
    <dbReference type="NCBI Taxonomy" id="3018743"/>
    <lineage>
        <taxon>Bacteria</taxon>
        <taxon>Bacillati</taxon>
        <taxon>Bacillota</taxon>
        <taxon>Clostridia</taxon>
        <taxon>Lachnospirales</taxon>
        <taxon>Cellulosilyticaceae</taxon>
        <taxon>Holtiella</taxon>
    </lineage>
</organism>
<dbReference type="EMBL" id="JAQIFT010000016">
    <property type="protein sequence ID" value="MDA3730704.1"/>
    <property type="molecule type" value="Genomic_DNA"/>
</dbReference>
<reference evidence="1" key="1">
    <citation type="journal article" date="2023" name="Int. J. Syst. Evol. Microbiol.">
        <title>&lt;i&gt;Holtiella tumoricola&lt;/i&gt; gen. nov. sp. nov., isolated from a human clinical sample.</title>
        <authorList>
            <person name="Allen-Vercoe E."/>
            <person name="Daigneault M.C."/>
            <person name="Vancuren S.J."/>
            <person name="Cochrane K."/>
            <person name="O'Neal L.L."/>
            <person name="Sankaranarayanan K."/>
            <person name="Lawson P.A."/>
        </authorList>
    </citation>
    <scope>NUCLEOTIDE SEQUENCE</scope>
    <source>
        <strain evidence="1">CC70A</strain>
    </source>
</reference>